<dbReference type="Gene3D" id="3.30.70.100">
    <property type="match status" value="1"/>
</dbReference>
<dbReference type="eggNOG" id="ENOG5032XV5">
    <property type="taxonomic scope" value="Bacteria"/>
</dbReference>
<protein>
    <submittedName>
        <fullName evidence="1">Uncharacterized protein</fullName>
    </submittedName>
</protein>
<evidence type="ECO:0000313" key="2">
    <source>
        <dbReference type="Proteomes" id="UP000004095"/>
    </source>
</evidence>
<gene>
    <name evidence="1" type="ORF">M23134_02303</name>
</gene>
<dbReference type="InterPro" id="IPR011008">
    <property type="entry name" value="Dimeric_a/b-barrel"/>
</dbReference>
<dbReference type="EMBL" id="AAWS01000012">
    <property type="protein sequence ID" value="EAY29112.1"/>
    <property type="molecule type" value="Genomic_DNA"/>
</dbReference>
<organism evidence="1 2">
    <name type="scientific">Microscilla marina ATCC 23134</name>
    <dbReference type="NCBI Taxonomy" id="313606"/>
    <lineage>
        <taxon>Bacteria</taxon>
        <taxon>Pseudomonadati</taxon>
        <taxon>Bacteroidota</taxon>
        <taxon>Cytophagia</taxon>
        <taxon>Cytophagales</taxon>
        <taxon>Microscillaceae</taxon>
        <taxon>Microscilla</taxon>
    </lineage>
</organism>
<reference evidence="1 2" key="1">
    <citation type="submission" date="2007-01" db="EMBL/GenBank/DDBJ databases">
        <authorList>
            <person name="Haygood M."/>
            <person name="Podell S."/>
            <person name="Anderson C."/>
            <person name="Hopkinson B."/>
            <person name="Roe K."/>
            <person name="Barbeau K."/>
            <person name="Gaasterland T."/>
            <person name="Ferriera S."/>
            <person name="Johnson J."/>
            <person name="Kravitz S."/>
            <person name="Beeson K."/>
            <person name="Sutton G."/>
            <person name="Rogers Y.-H."/>
            <person name="Friedman R."/>
            <person name="Frazier M."/>
            <person name="Venter J.C."/>
        </authorList>
    </citation>
    <scope>NUCLEOTIDE SEQUENCE [LARGE SCALE GENOMIC DNA]</scope>
    <source>
        <strain evidence="1 2">ATCC 23134</strain>
    </source>
</reference>
<keyword evidence="2" id="KW-1185">Reference proteome</keyword>
<accession>A1ZK86</accession>
<dbReference type="SUPFAM" id="SSF54909">
    <property type="entry name" value="Dimeric alpha+beta barrel"/>
    <property type="match status" value="1"/>
</dbReference>
<name>A1ZK86_MICM2</name>
<dbReference type="AlphaFoldDB" id="A1ZK86"/>
<evidence type="ECO:0000313" key="1">
    <source>
        <dbReference type="EMBL" id="EAY29112.1"/>
    </source>
</evidence>
<sequence>MWVHTLTLSAQSDKLTYHLKKGQVFDLLLLRLKPGVQEKTKNYIQTFIPIGKKFGYHSLKGFPVKESPTQGNYHPQSVILAYWDNLALRNKFLAHVEANYPDFHQKRRNIWSRFDLTYYELKKDISFEVHKKKYTVLTAYWQKDTQGFREFKQAWRKKVRQSKGVVKLELTQGVSPFGYDYNPDYFTITQWESKAAFEQFYRANLKMNHQAVKQVHQFKIF</sequence>
<proteinExistence type="predicted"/>
<comment type="caution">
    <text evidence="1">The sequence shown here is derived from an EMBL/GenBank/DDBJ whole genome shotgun (WGS) entry which is preliminary data.</text>
</comment>
<dbReference type="Proteomes" id="UP000004095">
    <property type="component" value="Unassembled WGS sequence"/>
</dbReference>